<gene>
    <name evidence="2" type="ORF">ACFYZM_12415</name>
</gene>
<accession>A0ABW6TWY6</accession>
<keyword evidence="3" id="KW-1185">Reference proteome</keyword>
<dbReference type="EMBL" id="JBIAUT010000003">
    <property type="protein sequence ID" value="MFF4217065.1"/>
    <property type="molecule type" value="Genomic_DNA"/>
</dbReference>
<organism evidence="2 3">
    <name type="scientific">Streptomyces nondiastaticus</name>
    <dbReference type="NCBI Taxonomy" id="3154512"/>
    <lineage>
        <taxon>Bacteria</taxon>
        <taxon>Bacillati</taxon>
        <taxon>Actinomycetota</taxon>
        <taxon>Actinomycetes</taxon>
        <taxon>Kitasatosporales</taxon>
        <taxon>Streptomycetaceae</taxon>
        <taxon>Streptomyces</taxon>
    </lineage>
</organism>
<dbReference type="SUPFAM" id="SSF55008">
    <property type="entry name" value="HMA, heavy metal-associated domain"/>
    <property type="match status" value="1"/>
</dbReference>
<reference evidence="2 3" key="1">
    <citation type="submission" date="2024-10" db="EMBL/GenBank/DDBJ databases">
        <title>The Natural Products Discovery Center: Release of the First 8490 Sequenced Strains for Exploring Actinobacteria Biosynthetic Diversity.</title>
        <authorList>
            <person name="Kalkreuter E."/>
            <person name="Kautsar S.A."/>
            <person name="Yang D."/>
            <person name="Bader C.D."/>
            <person name="Teijaro C.N."/>
            <person name="Fluegel L."/>
            <person name="Davis C.M."/>
            <person name="Simpson J.R."/>
            <person name="Lauterbach L."/>
            <person name="Steele A.D."/>
            <person name="Gui C."/>
            <person name="Meng S."/>
            <person name="Li G."/>
            <person name="Viehrig K."/>
            <person name="Ye F."/>
            <person name="Su P."/>
            <person name="Kiefer A.F."/>
            <person name="Nichols A."/>
            <person name="Cepeda A.J."/>
            <person name="Yan W."/>
            <person name="Fan B."/>
            <person name="Jiang Y."/>
            <person name="Adhikari A."/>
            <person name="Zheng C.-J."/>
            <person name="Schuster L."/>
            <person name="Cowan T.M."/>
            <person name="Smanski M.J."/>
            <person name="Chevrette M.G."/>
            <person name="De Carvalho L.P.S."/>
            <person name="Shen B."/>
        </authorList>
    </citation>
    <scope>NUCLEOTIDE SEQUENCE [LARGE SCALE GENOMIC DNA]</scope>
    <source>
        <strain evidence="2 3">NPDC001650</strain>
    </source>
</reference>
<dbReference type="Gene3D" id="3.30.70.100">
    <property type="match status" value="1"/>
</dbReference>
<dbReference type="InterPro" id="IPR006121">
    <property type="entry name" value="HMA_dom"/>
</dbReference>
<dbReference type="PROSITE" id="PS50846">
    <property type="entry name" value="HMA_2"/>
    <property type="match status" value="1"/>
</dbReference>
<name>A0ABW6TWY6_9ACTN</name>
<dbReference type="Proteomes" id="UP001602123">
    <property type="component" value="Unassembled WGS sequence"/>
</dbReference>
<dbReference type="InterPro" id="IPR036163">
    <property type="entry name" value="HMA_dom_sf"/>
</dbReference>
<dbReference type="Pfam" id="PF00403">
    <property type="entry name" value="HMA"/>
    <property type="match status" value="1"/>
</dbReference>
<sequence length="107" mass="10946">MLFSSFRNTPGGYTVLNEASGRTARRTARRPEGSAMTSITTVYNVTGMTCGHCEGSVSQEVSALAGVTSVKAVAATGLVTVTSTGPLDDEAVRAAVDEAGYELAGRA</sequence>
<comment type="caution">
    <text evidence="2">The sequence shown here is derived from an EMBL/GenBank/DDBJ whole genome shotgun (WGS) entry which is preliminary data.</text>
</comment>
<evidence type="ECO:0000313" key="3">
    <source>
        <dbReference type="Proteomes" id="UP001602123"/>
    </source>
</evidence>
<feature type="domain" description="HMA" evidence="1">
    <location>
        <begin position="39"/>
        <end position="104"/>
    </location>
</feature>
<evidence type="ECO:0000259" key="1">
    <source>
        <dbReference type="PROSITE" id="PS50846"/>
    </source>
</evidence>
<dbReference type="RefSeq" id="WP_388626750.1">
    <property type="nucleotide sequence ID" value="NZ_JBIAUT010000003.1"/>
</dbReference>
<proteinExistence type="predicted"/>
<dbReference type="CDD" id="cd00371">
    <property type="entry name" value="HMA"/>
    <property type="match status" value="1"/>
</dbReference>
<protein>
    <submittedName>
        <fullName evidence="2">Heavy-metal-associated domain-containing protein</fullName>
    </submittedName>
</protein>
<evidence type="ECO:0000313" key="2">
    <source>
        <dbReference type="EMBL" id="MFF4217065.1"/>
    </source>
</evidence>